<evidence type="ECO:0000256" key="13">
    <source>
        <dbReference type="SAM" id="MobiDB-lite"/>
    </source>
</evidence>
<dbReference type="GO" id="GO:0000723">
    <property type="term" value="P:telomere maintenance"/>
    <property type="evidence" value="ECO:0007669"/>
    <property type="project" value="TreeGrafter"/>
</dbReference>
<keyword evidence="14" id="KW-0472">Membrane</keyword>
<dbReference type="GO" id="GO:0005634">
    <property type="term" value="C:nucleus"/>
    <property type="evidence" value="ECO:0007669"/>
    <property type="project" value="UniProtKB-SubCell"/>
</dbReference>
<dbReference type="AlphaFoldDB" id="A0A1B6E9Y2"/>
<dbReference type="EMBL" id="GEDC01002593">
    <property type="protein sequence ID" value="JAS34705.1"/>
    <property type="molecule type" value="Transcribed_RNA"/>
</dbReference>
<keyword evidence="9" id="KW-0234">DNA repair</keyword>
<dbReference type="Gene3D" id="3.40.50.12650">
    <property type="match status" value="1"/>
</dbReference>
<dbReference type="InterPro" id="IPR036866">
    <property type="entry name" value="RibonucZ/Hydroxyglut_hydro"/>
</dbReference>
<evidence type="ECO:0000256" key="1">
    <source>
        <dbReference type="ARBA" id="ARBA00004123"/>
    </source>
</evidence>
<proteinExistence type="inferred from homology"/>
<keyword evidence="4" id="KW-0255">Endonuclease</keyword>
<evidence type="ECO:0000313" key="16">
    <source>
        <dbReference type="EMBL" id="JAS34705.1"/>
    </source>
</evidence>
<dbReference type="PANTHER" id="PTHR23240:SF8">
    <property type="entry name" value="PROTEIN ARTEMIS"/>
    <property type="match status" value="1"/>
</dbReference>
<dbReference type="GO" id="GO:0004519">
    <property type="term" value="F:endonuclease activity"/>
    <property type="evidence" value="ECO:0007669"/>
    <property type="project" value="UniProtKB-KW"/>
</dbReference>
<evidence type="ECO:0000256" key="5">
    <source>
        <dbReference type="ARBA" id="ARBA00022763"/>
    </source>
</evidence>
<evidence type="ECO:0000256" key="12">
    <source>
        <dbReference type="ARBA" id="ARBA00042677"/>
    </source>
</evidence>
<evidence type="ECO:0000256" key="4">
    <source>
        <dbReference type="ARBA" id="ARBA00022759"/>
    </source>
</evidence>
<evidence type="ECO:0000259" key="15">
    <source>
        <dbReference type="Pfam" id="PF07522"/>
    </source>
</evidence>
<keyword evidence="14" id="KW-1133">Transmembrane helix</keyword>
<evidence type="ECO:0000256" key="3">
    <source>
        <dbReference type="ARBA" id="ARBA00022722"/>
    </source>
</evidence>
<feature type="region of interest" description="Disordered" evidence="13">
    <location>
        <begin position="383"/>
        <end position="403"/>
    </location>
</feature>
<keyword evidence="6" id="KW-0378">Hydrolase</keyword>
<evidence type="ECO:0000256" key="9">
    <source>
        <dbReference type="ARBA" id="ARBA00023204"/>
    </source>
</evidence>
<evidence type="ECO:0000256" key="11">
    <source>
        <dbReference type="ARBA" id="ARBA00039759"/>
    </source>
</evidence>
<evidence type="ECO:0000256" key="2">
    <source>
        <dbReference type="ARBA" id="ARBA00010304"/>
    </source>
</evidence>
<accession>A0A1B6E9Y2</accession>
<feature type="domain" description="DNA repair metallo-beta-lactamase" evidence="15">
    <location>
        <begin position="239"/>
        <end position="341"/>
    </location>
</feature>
<name>A0A1B6E9Y2_9HEMI</name>
<comment type="subcellular location">
    <subcellularLocation>
        <location evidence="1">Nucleus</location>
    </subcellularLocation>
</comment>
<dbReference type="SUPFAM" id="SSF56281">
    <property type="entry name" value="Metallo-hydrolase/oxidoreductase"/>
    <property type="match status" value="1"/>
</dbReference>
<dbReference type="GO" id="GO:0035312">
    <property type="term" value="F:5'-3' DNA exonuclease activity"/>
    <property type="evidence" value="ECO:0007669"/>
    <property type="project" value="TreeGrafter"/>
</dbReference>
<evidence type="ECO:0000256" key="10">
    <source>
        <dbReference type="ARBA" id="ARBA00023242"/>
    </source>
</evidence>
<gene>
    <name evidence="16" type="ORF">g.14258</name>
</gene>
<evidence type="ECO:0000256" key="14">
    <source>
        <dbReference type="SAM" id="Phobius"/>
    </source>
</evidence>
<keyword evidence="3" id="KW-0540">Nuclease</keyword>
<organism evidence="16">
    <name type="scientific">Clastoptera arizonana</name>
    <name type="common">Arizona spittle bug</name>
    <dbReference type="NCBI Taxonomy" id="38151"/>
    <lineage>
        <taxon>Eukaryota</taxon>
        <taxon>Metazoa</taxon>
        <taxon>Ecdysozoa</taxon>
        <taxon>Arthropoda</taxon>
        <taxon>Hexapoda</taxon>
        <taxon>Insecta</taxon>
        <taxon>Pterygota</taxon>
        <taxon>Neoptera</taxon>
        <taxon>Paraneoptera</taxon>
        <taxon>Hemiptera</taxon>
        <taxon>Auchenorrhyncha</taxon>
        <taxon>Cercopoidea</taxon>
        <taxon>Clastopteridae</taxon>
        <taxon>Clastoptera</taxon>
    </lineage>
</organism>
<keyword evidence="10" id="KW-0539">Nucleus</keyword>
<dbReference type="Pfam" id="PF07522">
    <property type="entry name" value="DRMBL"/>
    <property type="match status" value="1"/>
</dbReference>
<feature type="compositionally biased region" description="Polar residues" evidence="13">
    <location>
        <begin position="383"/>
        <end position="401"/>
    </location>
</feature>
<sequence length="465" mass="54144">MSTFNGRFHESSLGFISVDNFIEDNLNSKVFFLSHLHTDHMKGLNIHFICTLMESKRFLYCSQVTKKFLIKKLRICIGHENIIGLEDGLPTRIKIPDLPLFEVNTIPAGHCPGSVMFLFESPDVTVLYTGDFRLPFCDLPKYKALHTINGKVKKIDAIYLDTTFAFPKYLQFPSREKSKNELVNIVNQWLNKNPNNQIAIIPTACYGLEFLLLELAKAIMKKLYIPSSILFENYSYIPEFSDLITSDSDSTNVHLCEYTRNKPHYCKLCFDKKHVFKRIRPSAMIFDQEHLNRPQLNEGIVDYSDPDIIKLAYSTHCSLQELKDFLKYISQDGCKIYPSVLPPQYNEKQILDNLETLSLHSETERNKEQETSDRDCVNYSSELQSSNDFEPTNKQSQSTMDFDNLIAPPRPRKFSRKKLNFMILEQNLLFKKCKKYLLYRFFIKVKSIFLYNIFLVLSGTSMTFR</sequence>
<comment type="similarity">
    <text evidence="2">Belongs to the DNA repair metallo-beta-lactamase (DRMBL) family.</text>
</comment>
<dbReference type="PANTHER" id="PTHR23240">
    <property type="entry name" value="DNA CROSS-LINK REPAIR PROTEIN PSO2/SNM1-RELATED"/>
    <property type="match status" value="1"/>
</dbReference>
<dbReference type="Gene3D" id="3.60.15.10">
    <property type="entry name" value="Ribonuclease Z/Hydroxyacylglutathione hydrolase-like"/>
    <property type="match status" value="1"/>
</dbReference>
<feature type="transmembrane region" description="Helical" evidence="14">
    <location>
        <begin position="437"/>
        <end position="457"/>
    </location>
</feature>
<protein>
    <recommendedName>
        <fullName evidence="11">Protein artemis</fullName>
    </recommendedName>
    <alternativeName>
        <fullName evidence="12">DNA cross-link repair 1C protein</fullName>
    </alternativeName>
</protein>
<dbReference type="InterPro" id="IPR011084">
    <property type="entry name" value="DRMBL"/>
</dbReference>
<keyword evidence="8" id="KW-0233">DNA recombination</keyword>
<keyword evidence="14" id="KW-0812">Transmembrane</keyword>
<dbReference type="GO" id="GO:0036297">
    <property type="term" value="P:interstrand cross-link repair"/>
    <property type="evidence" value="ECO:0007669"/>
    <property type="project" value="TreeGrafter"/>
</dbReference>
<reference evidence="16" key="1">
    <citation type="submission" date="2015-12" db="EMBL/GenBank/DDBJ databases">
        <title>De novo transcriptome assembly of four potential Pierce s Disease insect vectors from Arizona vineyards.</title>
        <authorList>
            <person name="Tassone E.E."/>
        </authorList>
    </citation>
    <scope>NUCLEOTIDE SEQUENCE</scope>
</reference>
<evidence type="ECO:0000256" key="7">
    <source>
        <dbReference type="ARBA" id="ARBA00022839"/>
    </source>
</evidence>
<evidence type="ECO:0000256" key="6">
    <source>
        <dbReference type="ARBA" id="ARBA00022801"/>
    </source>
</evidence>
<keyword evidence="5" id="KW-0227">DNA damage</keyword>
<dbReference type="GO" id="GO:0006310">
    <property type="term" value="P:DNA recombination"/>
    <property type="evidence" value="ECO:0007669"/>
    <property type="project" value="UniProtKB-KW"/>
</dbReference>
<keyword evidence="7" id="KW-0269">Exonuclease</keyword>
<dbReference type="GO" id="GO:0006303">
    <property type="term" value="P:double-strand break repair via nonhomologous end joining"/>
    <property type="evidence" value="ECO:0007669"/>
    <property type="project" value="TreeGrafter"/>
</dbReference>
<evidence type="ECO:0000256" key="8">
    <source>
        <dbReference type="ARBA" id="ARBA00023172"/>
    </source>
</evidence>
<dbReference type="GO" id="GO:0003684">
    <property type="term" value="F:damaged DNA binding"/>
    <property type="evidence" value="ECO:0007669"/>
    <property type="project" value="TreeGrafter"/>
</dbReference>